<dbReference type="AlphaFoldDB" id="A0A4Y2E0T5"/>
<comment type="caution">
    <text evidence="1">The sequence shown here is derived from an EMBL/GenBank/DDBJ whole genome shotgun (WGS) entry which is preliminary data.</text>
</comment>
<proteinExistence type="predicted"/>
<dbReference type="InterPro" id="IPR036397">
    <property type="entry name" value="RNaseH_sf"/>
</dbReference>
<dbReference type="CDD" id="cd09276">
    <property type="entry name" value="Rnase_HI_RT_non_LTR"/>
    <property type="match status" value="1"/>
</dbReference>
<dbReference type="InterPro" id="IPR012337">
    <property type="entry name" value="RNaseH-like_sf"/>
</dbReference>
<accession>A0A4Y2E0T5</accession>
<reference evidence="1 2" key="1">
    <citation type="journal article" date="2019" name="Sci. Rep.">
        <title>Orb-weaving spider Araneus ventricosus genome elucidates the spidroin gene catalogue.</title>
        <authorList>
            <person name="Kono N."/>
            <person name="Nakamura H."/>
            <person name="Ohtoshi R."/>
            <person name="Moran D.A.P."/>
            <person name="Shinohara A."/>
            <person name="Yoshida Y."/>
            <person name="Fujiwara M."/>
            <person name="Mori M."/>
            <person name="Tomita M."/>
            <person name="Arakawa K."/>
        </authorList>
    </citation>
    <scope>NUCLEOTIDE SEQUENCE [LARGE SCALE GENOMIC DNA]</scope>
</reference>
<dbReference type="Proteomes" id="UP000499080">
    <property type="component" value="Unassembled WGS sequence"/>
</dbReference>
<feature type="non-terminal residue" evidence="1">
    <location>
        <position position="1"/>
    </location>
</feature>
<name>A0A4Y2E0T5_ARAVE</name>
<protein>
    <submittedName>
        <fullName evidence="1">Uncharacterized protein</fullName>
    </submittedName>
</protein>
<dbReference type="SUPFAM" id="SSF53098">
    <property type="entry name" value="Ribonuclease H-like"/>
    <property type="match status" value="1"/>
</dbReference>
<evidence type="ECO:0000313" key="1">
    <source>
        <dbReference type="EMBL" id="GBM22561.1"/>
    </source>
</evidence>
<sequence length="101" mass="11303">RVGFGVVIDDATCSQSFSAVFSVYNAKAMAILYALQRISRSDSPKFCIYSDSMSALQQLSHVEFTSHPIVLDIVDILRRLESRGFEIVFCWIPSHVVISSK</sequence>
<evidence type="ECO:0000313" key="2">
    <source>
        <dbReference type="Proteomes" id="UP000499080"/>
    </source>
</evidence>
<dbReference type="OrthoDB" id="6433513at2759"/>
<gene>
    <name evidence="1" type="ORF">AVEN_232892_1</name>
</gene>
<dbReference type="GO" id="GO:0003676">
    <property type="term" value="F:nucleic acid binding"/>
    <property type="evidence" value="ECO:0007669"/>
    <property type="project" value="InterPro"/>
</dbReference>
<dbReference type="EMBL" id="BGPR01168582">
    <property type="protein sequence ID" value="GBM22561.1"/>
    <property type="molecule type" value="Genomic_DNA"/>
</dbReference>
<keyword evidence="2" id="KW-1185">Reference proteome</keyword>
<dbReference type="Gene3D" id="3.30.420.10">
    <property type="entry name" value="Ribonuclease H-like superfamily/Ribonuclease H"/>
    <property type="match status" value="1"/>
</dbReference>
<organism evidence="1 2">
    <name type="scientific">Araneus ventricosus</name>
    <name type="common">Orbweaver spider</name>
    <name type="synonym">Epeira ventricosa</name>
    <dbReference type="NCBI Taxonomy" id="182803"/>
    <lineage>
        <taxon>Eukaryota</taxon>
        <taxon>Metazoa</taxon>
        <taxon>Ecdysozoa</taxon>
        <taxon>Arthropoda</taxon>
        <taxon>Chelicerata</taxon>
        <taxon>Arachnida</taxon>
        <taxon>Araneae</taxon>
        <taxon>Araneomorphae</taxon>
        <taxon>Entelegynae</taxon>
        <taxon>Araneoidea</taxon>
        <taxon>Araneidae</taxon>
        <taxon>Araneus</taxon>
    </lineage>
</organism>